<evidence type="ECO:0000256" key="2">
    <source>
        <dbReference type="SAM" id="SignalP"/>
    </source>
</evidence>
<reference evidence="3" key="1">
    <citation type="submission" date="2018-01" db="EMBL/GenBank/DDBJ databases">
        <title>An insight into the sialome of Amazonian anophelines.</title>
        <authorList>
            <person name="Ribeiro J.M."/>
            <person name="Scarpassa V."/>
            <person name="Calvo E."/>
        </authorList>
    </citation>
    <scope>NUCLEOTIDE SEQUENCE</scope>
</reference>
<sequence>MLLLLLLLVLLLLMMMVLSSGCSGGRHRRVMCYGGGLLLRYTRMWWMVRVWRWLVWMRWHRGMMRRMVLLLCCKLLLLLLVLLLLVLLLLVLVVLLLLSMGRLLCLSFTFLFRQLTVPLFAFARQLGIGRRFKLQIRSRTGIVVSSIAASHKDSRLRTMAFGIVWFCLGTRTAVHVVHRGRWFRIRINVERLDVYRFVRMGRMMVAWRWWRWPMTRMVMMRMMPGRWWTETDATGGRMSMGTQGIHVARWFTSHRCQLVLNERIVWLRWPVR</sequence>
<feature type="signal peptide" evidence="2">
    <location>
        <begin position="1"/>
        <end position="19"/>
    </location>
</feature>
<dbReference type="EMBL" id="GGFL01003524">
    <property type="protein sequence ID" value="MBW67702.1"/>
    <property type="molecule type" value="Transcribed_RNA"/>
</dbReference>
<evidence type="ECO:0000256" key="1">
    <source>
        <dbReference type="SAM" id="Phobius"/>
    </source>
</evidence>
<feature type="transmembrane region" description="Helical" evidence="1">
    <location>
        <begin position="67"/>
        <end position="95"/>
    </location>
</feature>
<name>A0A2M4CQU3_ANODA</name>
<accession>A0A2M4CQU3</accession>
<organism evidence="3">
    <name type="scientific">Anopheles darlingi</name>
    <name type="common">Mosquito</name>
    <dbReference type="NCBI Taxonomy" id="43151"/>
    <lineage>
        <taxon>Eukaryota</taxon>
        <taxon>Metazoa</taxon>
        <taxon>Ecdysozoa</taxon>
        <taxon>Arthropoda</taxon>
        <taxon>Hexapoda</taxon>
        <taxon>Insecta</taxon>
        <taxon>Pterygota</taxon>
        <taxon>Neoptera</taxon>
        <taxon>Endopterygota</taxon>
        <taxon>Diptera</taxon>
        <taxon>Nematocera</taxon>
        <taxon>Culicoidea</taxon>
        <taxon>Culicidae</taxon>
        <taxon>Anophelinae</taxon>
        <taxon>Anopheles</taxon>
    </lineage>
</organism>
<evidence type="ECO:0000313" key="3">
    <source>
        <dbReference type="EMBL" id="MBW67702.1"/>
    </source>
</evidence>
<dbReference type="AlphaFoldDB" id="A0A2M4CQU3"/>
<keyword evidence="2" id="KW-0732">Signal</keyword>
<keyword evidence="1" id="KW-0812">Transmembrane</keyword>
<keyword evidence="1" id="KW-1133">Transmembrane helix</keyword>
<evidence type="ECO:0008006" key="4">
    <source>
        <dbReference type="Google" id="ProtNLM"/>
    </source>
</evidence>
<proteinExistence type="predicted"/>
<keyword evidence="1" id="KW-0472">Membrane</keyword>
<protein>
    <recommendedName>
        <fullName evidence="4">Secreted protein</fullName>
    </recommendedName>
</protein>
<feature type="chain" id="PRO_5014837606" description="Secreted protein" evidence="2">
    <location>
        <begin position="20"/>
        <end position="272"/>
    </location>
</feature>
<feature type="transmembrane region" description="Helical" evidence="1">
    <location>
        <begin position="37"/>
        <end position="55"/>
    </location>
</feature>